<comment type="cofactor">
    <cofactor evidence="9">
        <name>FAD</name>
        <dbReference type="ChEBI" id="CHEBI:57692"/>
    </cofactor>
    <text evidence="9">Binds 1 FAD per subunit.</text>
</comment>
<dbReference type="GO" id="GO:0010133">
    <property type="term" value="P:L-proline catabolic process to L-glutamate"/>
    <property type="evidence" value="ECO:0007669"/>
    <property type="project" value="UniProtKB-UniPathway"/>
</dbReference>
<evidence type="ECO:0000256" key="3">
    <source>
        <dbReference type="ARBA" id="ARBA00022630"/>
    </source>
</evidence>
<dbReference type="InterPro" id="IPR002872">
    <property type="entry name" value="Proline_DH_dom"/>
</dbReference>
<evidence type="ECO:0000313" key="12">
    <source>
        <dbReference type="Proteomes" id="UP000463857"/>
    </source>
</evidence>
<keyword evidence="7" id="KW-0642">Proline metabolism</keyword>
<evidence type="ECO:0000256" key="1">
    <source>
        <dbReference type="ARBA" id="ARBA00004739"/>
    </source>
</evidence>
<comment type="pathway">
    <text evidence="1">Amino-acid degradation; L-proline degradation into L-glutamate; L-glutamate from L-proline: step 1/2.</text>
</comment>
<organism evidence="11 12">
    <name type="scientific">Epidermidibacterium keratini</name>
    <dbReference type="NCBI Taxonomy" id="1891644"/>
    <lineage>
        <taxon>Bacteria</taxon>
        <taxon>Bacillati</taxon>
        <taxon>Actinomycetota</taxon>
        <taxon>Actinomycetes</taxon>
        <taxon>Sporichthyales</taxon>
        <taxon>Sporichthyaceae</taxon>
        <taxon>Epidermidibacterium</taxon>
    </lineage>
</organism>
<dbReference type="InterPro" id="IPR015659">
    <property type="entry name" value="Proline_oxidase"/>
</dbReference>
<feature type="binding site" evidence="9">
    <location>
        <position position="161"/>
    </location>
    <ligand>
        <name>FAD</name>
        <dbReference type="ChEBI" id="CHEBI:57692"/>
    </ligand>
</feature>
<dbReference type="SUPFAM" id="SSF51730">
    <property type="entry name" value="FAD-linked oxidoreductase"/>
    <property type="match status" value="1"/>
</dbReference>
<dbReference type="AlphaFoldDB" id="A0A7L4YLQ3"/>
<feature type="domain" description="Proline dehydrogenase" evidence="10">
    <location>
        <begin position="42"/>
        <end position="294"/>
    </location>
</feature>
<evidence type="ECO:0000256" key="2">
    <source>
        <dbReference type="ARBA" id="ARBA00012695"/>
    </source>
</evidence>
<protein>
    <recommendedName>
        <fullName evidence="2">proline dehydrogenase</fullName>
        <ecNumber evidence="2">1.5.5.2</ecNumber>
    </recommendedName>
</protein>
<dbReference type="PANTHER" id="PTHR13914">
    <property type="entry name" value="PROLINE OXIDASE"/>
    <property type="match status" value="1"/>
</dbReference>
<sequence>MLRSMLLGAAGNDRLRHVVTRAPLSREVVRRFVAGDTVSGALTQARKLHEAGHLLSFDYLGAPAVDRVSGAEEVQRLRDLLGALATEGLAEGSEISLSVLEAGLLIDRAAALENAGEVCRAAAEVGAFVTLEMQTHQQVDRTLAIVRTLRERFPQTGIALQSYLHRTEGDIAGVLQPGSRVRLVKGTHEEPESVAYESRHEIDLSFVRCLNLLMSGDGLPVIGTHDPRLVAIAKERAAWHGRSRSDFEFQMVYGVAPGLARSLVEAGYQVRVRVPYGEQWYGYFMRRMAERPANLLTFARAIARA</sequence>
<dbReference type="GO" id="GO:0004657">
    <property type="term" value="F:proline dehydrogenase activity"/>
    <property type="evidence" value="ECO:0007669"/>
    <property type="project" value="UniProtKB-EC"/>
</dbReference>
<accession>A0A7L4YLQ3</accession>
<evidence type="ECO:0000259" key="10">
    <source>
        <dbReference type="Pfam" id="PF01619"/>
    </source>
</evidence>
<dbReference type="EMBL" id="CP047156">
    <property type="protein sequence ID" value="QHB99802.1"/>
    <property type="molecule type" value="Genomic_DNA"/>
</dbReference>
<evidence type="ECO:0000256" key="8">
    <source>
        <dbReference type="ARBA" id="ARBA00048779"/>
    </source>
</evidence>
<dbReference type="Gene3D" id="3.20.20.220">
    <property type="match status" value="1"/>
</dbReference>
<dbReference type="InterPro" id="IPR008219">
    <property type="entry name" value="PRODH_bac_arc"/>
</dbReference>
<comment type="catalytic activity">
    <reaction evidence="8">
        <text>L-proline + a quinone = (S)-1-pyrroline-5-carboxylate + a quinol + H(+)</text>
        <dbReference type="Rhea" id="RHEA:23784"/>
        <dbReference type="ChEBI" id="CHEBI:15378"/>
        <dbReference type="ChEBI" id="CHEBI:17388"/>
        <dbReference type="ChEBI" id="CHEBI:24646"/>
        <dbReference type="ChEBI" id="CHEBI:60039"/>
        <dbReference type="ChEBI" id="CHEBI:132124"/>
        <dbReference type="EC" id="1.5.5.2"/>
    </reaction>
</comment>
<keyword evidence="6" id="KW-0560">Oxidoreductase</keyword>
<keyword evidence="4 9" id="KW-0547">Nucleotide-binding</keyword>
<dbReference type="UniPathway" id="UPA00261">
    <property type="reaction ID" value="UER00373"/>
</dbReference>
<dbReference type="GO" id="GO:0000166">
    <property type="term" value="F:nucleotide binding"/>
    <property type="evidence" value="ECO:0007669"/>
    <property type="project" value="UniProtKB-KW"/>
</dbReference>
<dbReference type="KEGG" id="eke:EK0264_05585"/>
<dbReference type="InterPro" id="IPR029041">
    <property type="entry name" value="FAD-linked_oxidoreductase-like"/>
</dbReference>
<feature type="binding site" evidence="9">
    <location>
        <position position="133"/>
    </location>
    <ligand>
        <name>FAD</name>
        <dbReference type="ChEBI" id="CHEBI:57692"/>
    </ligand>
</feature>
<dbReference type="Pfam" id="PF01619">
    <property type="entry name" value="Pro_dh"/>
    <property type="match status" value="1"/>
</dbReference>
<name>A0A7L4YLQ3_9ACTN</name>
<keyword evidence="5 9" id="KW-0274">FAD</keyword>
<dbReference type="OrthoDB" id="9773461at2"/>
<dbReference type="PIRSF" id="PIRSF000196">
    <property type="entry name" value="Pro_dehydrog"/>
    <property type="match status" value="1"/>
</dbReference>
<dbReference type="InParanoid" id="A0A7L4YLQ3"/>
<dbReference type="PANTHER" id="PTHR13914:SF0">
    <property type="entry name" value="PROLINE DEHYDROGENASE 1, MITOCHONDRIAL"/>
    <property type="match status" value="1"/>
</dbReference>
<dbReference type="RefSeq" id="WP_159543720.1">
    <property type="nucleotide sequence ID" value="NZ_CP047156.1"/>
</dbReference>
<evidence type="ECO:0000256" key="4">
    <source>
        <dbReference type="ARBA" id="ARBA00022741"/>
    </source>
</evidence>
<dbReference type="EC" id="1.5.5.2" evidence="2"/>
<evidence type="ECO:0000256" key="9">
    <source>
        <dbReference type="PIRSR" id="PIRSR000196-2"/>
    </source>
</evidence>
<keyword evidence="3" id="KW-0285">Flavoprotein</keyword>
<proteinExistence type="predicted"/>
<gene>
    <name evidence="11" type="ORF">EK0264_05585</name>
</gene>
<dbReference type="Proteomes" id="UP000463857">
    <property type="component" value="Chromosome"/>
</dbReference>
<evidence type="ECO:0000313" key="11">
    <source>
        <dbReference type="EMBL" id="QHB99802.1"/>
    </source>
</evidence>
<evidence type="ECO:0000256" key="5">
    <source>
        <dbReference type="ARBA" id="ARBA00022827"/>
    </source>
</evidence>
<keyword evidence="12" id="KW-1185">Reference proteome</keyword>
<feature type="binding site" evidence="9">
    <location>
        <begin position="224"/>
        <end position="225"/>
    </location>
    <ligand>
        <name>FAD</name>
        <dbReference type="ChEBI" id="CHEBI:57692"/>
    </ligand>
</feature>
<evidence type="ECO:0000256" key="7">
    <source>
        <dbReference type="ARBA" id="ARBA00023062"/>
    </source>
</evidence>
<reference evidence="11 12" key="1">
    <citation type="journal article" date="2018" name="Int. J. Syst. Evol. Microbiol.">
        <title>Epidermidibacterium keratini gen. nov., sp. nov., a member of the family Sporichthyaceae, isolated from keratin epidermis.</title>
        <authorList>
            <person name="Lee D.G."/>
            <person name="Trujillo M.E."/>
            <person name="Kang S."/>
            <person name="Nam J.J."/>
            <person name="Kim Y.J."/>
        </authorList>
    </citation>
    <scope>NUCLEOTIDE SEQUENCE [LARGE SCALE GENOMIC DNA]</scope>
    <source>
        <strain evidence="11 12">EPI-7</strain>
    </source>
</reference>
<evidence type="ECO:0000256" key="6">
    <source>
        <dbReference type="ARBA" id="ARBA00023002"/>
    </source>
</evidence>